<evidence type="ECO:0000313" key="2">
    <source>
        <dbReference type="EMBL" id="OGI94792.1"/>
    </source>
</evidence>
<keyword evidence="1" id="KW-0472">Membrane</keyword>
<dbReference type="EMBL" id="MFUX01000010">
    <property type="protein sequence ID" value="OGI94792.1"/>
    <property type="molecule type" value="Genomic_DNA"/>
</dbReference>
<dbReference type="AlphaFoldDB" id="A0A1F6XL62"/>
<feature type="transmembrane region" description="Helical" evidence="1">
    <location>
        <begin position="39"/>
        <end position="59"/>
    </location>
</feature>
<feature type="transmembrane region" description="Helical" evidence="1">
    <location>
        <begin position="66"/>
        <end position="86"/>
    </location>
</feature>
<organism evidence="2 3">
    <name type="scientific">Candidatus Nomurabacteria bacterium RIFCSPLOWO2_01_FULL_40_18</name>
    <dbReference type="NCBI Taxonomy" id="1801773"/>
    <lineage>
        <taxon>Bacteria</taxon>
        <taxon>Candidatus Nomuraibacteriota</taxon>
    </lineage>
</organism>
<keyword evidence="1" id="KW-0812">Transmembrane</keyword>
<proteinExistence type="predicted"/>
<feature type="transmembrane region" description="Helical" evidence="1">
    <location>
        <begin position="7"/>
        <end position="27"/>
    </location>
</feature>
<dbReference type="Proteomes" id="UP000176629">
    <property type="component" value="Unassembled WGS sequence"/>
</dbReference>
<protein>
    <submittedName>
        <fullName evidence="2">Uncharacterized protein</fullName>
    </submittedName>
</protein>
<comment type="caution">
    <text evidence="2">The sequence shown here is derived from an EMBL/GenBank/DDBJ whole genome shotgun (WGS) entry which is preliminary data.</text>
</comment>
<evidence type="ECO:0000313" key="3">
    <source>
        <dbReference type="Proteomes" id="UP000176629"/>
    </source>
</evidence>
<accession>A0A1F6XL62</accession>
<name>A0A1F6XL62_9BACT</name>
<keyword evidence="1" id="KW-1133">Transmembrane helix</keyword>
<gene>
    <name evidence="2" type="ORF">A3A03_02675</name>
</gene>
<sequence>MTIIKVFCFIIGIPVYLISLFILLFSVTGFSWEKGNASFATLVLVVLAILNGFLFYKIGKTNSQKVLLLSAILIFICLASSVFLPLSAR</sequence>
<reference evidence="2 3" key="1">
    <citation type="journal article" date="2016" name="Nat. Commun.">
        <title>Thousands of microbial genomes shed light on interconnected biogeochemical processes in an aquifer system.</title>
        <authorList>
            <person name="Anantharaman K."/>
            <person name="Brown C.T."/>
            <person name="Hug L.A."/>
            <person name="Sharon I."/>
            <person name="Castelle C.J."/>
            <person name="Probst A.J."/>
            <person name="Thomas B.C."/>
            <person name="Singh A."/>
            <person name="Wilkins M.J."/>
            <person name="Karaoz U."/>
            <person name="Brodie E.L."/>
            <person name="Williams K.H."/>
            <person name="Hubbard S.S."/>
            <person name="Banfield J.F."/>
        </authorList>
    </citation>
    <scope>NUCLEOTIDE SEQUENCE [LARGE SCALE GENOMIC DNA]</scope>
</reference>
<evidence type="ECO:0000256" key="1">
    <source>
        <dbReference type="SAM" id="Phobius"/>
    </source>
</evidence>